<keyword evidence="2" id="KW-1185">Reference proteome</keyword>
<evidence type="ECO:0000313" key="2">
    <source>
        <dbReference type="Proteomes" id="UP001157910"/>
    </source>
</evidence>
<dbReference type="Proteomes" id="UP001157910">
    <property type="component" value="Unassembled WGS sequence"/>
</dbReference>
<accession>A0ABY1QXF4</accession>
<name>A0ABY1QXF4_9SPHN</name>
<organism evidence="1 2">
    <name type="scientific">Novosphingobium panipatense</name>
    <dbReference type="NCBI Taxonomy" id="428991"/>
    <lineage>
        <taxon>Bacteria</taxon>
        <taxon>Pseudomonadati</taxon>
        <taxon>Pseudomonadota</taxon>
        <taxon>Alphaproteobacteria</taxon>
        <taxon>Sphingomonadales</taxon>
        <taxon>Sphingomonadaceae</taxon>
        <taxon>Novosphingobium</taxon>
    </lineage>
</organism>
<sequence>MSGPRYRALLAGEPVKPGQAIADFRGESWVLDYVTRGPVSVGKIVATSAEGRQREFFPSVFPGLSVEPVPDSDPGG</sequence>
<comment type="caution">
    <text evidence="1">The sequence shown here is derived from an EMBL/GenBank/DDBJ whole genome shotgun (WGS) entry which is preliminary data.</text>
</comment>
<protein>
    <submittedName>
        <fullName evidence="1">Uncharacterized protein</fullName>
    </submittedName>
</protein>
<gene>
    <name evidence="1" type="ORF">SAMN06296065_11512</name>
</gene>
<proteinExistence type="predicted"/>
<evidence type="ECO:0000313" key="1">
    <source>
        <dbReference type="EMBL" id="SMP80715.1"/>
    </source>
</evidence>
<reference evidence="1 2" key="1">
    <citation type="submission" date="2017-05" db="EMBL/GenBank/DDBJ databases">
        <authorList>
            <person name="Varghese N."/>
            <person name="Submissions S."/>
        </authorList>
    </citation>
    <scope>NUCLEOTIDE SEQUENCE [LARGE SCALE GENOMIC DNA]</scope>
    <source>
        <strain evidence="1 2">SM16</strain>
    </source>
</reference>
<dbReference type="RefSeq" id="WP_283406996.1">
    <property type="nucleotide sequence ID" value="NZ_FXUI01000015.1"/>
</dbReference>
<dbReference type="EMBL" id="FXUI01000015">
    <property type="protein sequence ID" value="SMP80715.1"/>
    <property type="molecule type" value="Genomic_DNA"/>
</dbReference>